<reference evidence="2 3" key="1">
    <citation type="submission" date="2024-09" db="EMBL/GenBank/DDBJ databases">
        <authorList>
            <person name="Sun Q."/>
            <person name="Mori K."/>
        </authorList>
    </citation>
    <scope>NUCLEOTIDE SEQUENCE [LARGE SCALE GENOMIC DNA]</scope>
    <source>
        <strain evidence="2 3">CECT 7955</strain>
    </source>
</reference>
<dbReference type="Proteomes" id="UP001589607">
    <property type="component" value="Unassembled WGS sequence"/>
</dbReference>
<comment type="caution">
    <text evidence="2">The sequence shown here is derived from an EMBL/GenBank/DDBJ whole genome shotgun (WGS) entry which is preliminary data.</text>
</comment>
<sequence length="58" mass="7031">MEKVVEQTSSGLIIWQIVTMLIILFLFYLLYQFSKKINTYLKIKYLKQKLDSENRNNE</sequence>
<keyword evidence="1" id="KW-0472">Membrane</keyword>
<evidence type="ECO:0000313" key="2">
    <source>
        <dbReference type="EMBL" id="MFB9097556.1"/>
    </source>
</evidence>
<accession>A0ABV5GQE1</accession>
<name>A0ABV5GQE1_9FLAO</name>
<proteinExistence type="predicted"/>
<keyword evidence="3" id="KW-1185">Reference proteome</keyword>
<evidence type="ECO:0008006" key="4">
    <source>
        <dbReference type="Google" id="ProtNLM"/>
    </source>
</evidence>
<evidence type="ECO:0000256" key="1">
    <source>
        <dbReference type="SAM" id="Phobius"/>
    </source>
</evidence>
<dbReference type="EMBL" id="JBHMEY010000059">
    <property type="protein sequence ID" value="MFB9097556.1"/>
    <property type="molecule type" value="Genomic_DNA"/>
</dbReference>
<gene>
    <name evidence="2" type="ORF">ACFFVF_13620</name>
</gene>
<feature type="transmembrane region" description="Helical" evidence="1">
    <location>
        <begin position="12"/>
        <end position="31"/>
    </location>
</feature>
<evidence type="ECO:0000313" key="3">
    <source>
        <dbReference type="Proteomes" id="UP001589607"/>
    </source>
</evidence>
<keyword evidence="1" id="KW-1133">Transmembrane helix</keyword>
<keyword evidence="1" id="KW-0812">Transmembrane</keyword>
<organism evidence="2 3">
    <name type="scientific">Flavobacterium jumunjinense</name>
    <dbReference type="NCBI Taxonomy" id="998845"/>
    <lineage>
        <taxon>Bacteria</taxon>
        <taxon>Pseudomonadati</taxon>
        <taxon>Bacteroidota</taxon>
        <taxon>Flavobacteriia</taxon>
        <taxon>Flavobacteriales</taxon>
        <taxon>Flavobacteriaceae</taxon>
        <taxon>Flavobacterium</taxon>
    </lineage>
</organism>
<dbReference type="RefSeq" id="WP_236457508.1">
    <property type="nucleotide sequence ID" value="NZ_CBCSGE010000006.1"/>
</dbReference>
<protein>
    <recommendedName>
        <fullName evidence="4">CcmD family protein</fullName>
    </recommendedName>
</protein>